<sequence length="545" mass="62074">MLTSLPSDIVFYIYRQLQLSLRPEDEQNKPKHAELIALSSTCSYLRTIVLPILFKETYNWSVGMCPTDAERDKHYRAIGQRGEMQLPSELWPPTVWPYIQKLHVQNYLRGELRADFMAVQPVLPHLVNLNHLRLLLFYPPPEALLLSASTLSQLKTLELVCCRLDGPSLLHAFSRLSHLSSLTFTVYDQRPSNINVVEEHKNVADILRSLGPILSHLTIAGDLIDFETLATINWPQLHTLRLVNHVPEGKTIPLPIVVSRMPLLRTLGYDFCAGEEPRDPTLYCHDGQGNLPFPRLSSVLPGLTSLSISNVQTEDKIVEQLPGSLQVLRVVARRDPFYFCDPWDDFRYNYSSLNERNTFRWIDAAAKLTCLMELALTLENAPSPSVLAAIASACPRLRILELEQASFETNSEESPYTTESLIEPLIQLHDLRDLRITMEIGVHNPASKYHPLYESSRHGASTRLAPSVYRSQSYCDNAAPFAMQNPQHDIKNVLHRLLTAESPNVQKDTLNKYFTEDVAFRSPFFHIAPRHLSREDVLGVYQYEM</sequence>
<organism evidence="2 3">
    <name type="scientific">Tricholomella constricta</name>
    <dbReference type="NCBI Taxonomy" id="117010"/>
    <lineage>
        <taxon>Eukaryota</taxon>
        <taxon>Fungi</taxon>
        <taxon>Dikarya</taxon>
        <taxon>Basidiomycota</taxon>
        <taxon>Agaricomycotina</taxon>
        <taxon>Agaricomycetes</taxon>
        <taxon>Agaricomycetidae</taxon>
        <taxon>Agaricales</taxon>
        <taxon>Tricholomatineae</taxon>
        <taxon>Lyophyllaceae</taxon>
        <taxon>Tricholomella</taxon>
    </lineage>
</organism>
<dbReference type="InterPro" id="IPR057514">
    <property type="entry name" value="NTF2_SigF"/>
</dbReference>
<dbReference type="PANTHER" id="PTHR35393">
    <property type="entry name" value="CHROMOSOME 1, WHOLE GENOME SHOTGUN SEQUENCE"/>
    <property type="match status" value="1"/>
</dbReference>
<dbReference type="Pfam" id="PF24840">
    <property type="entry name" value="NTF2_SigF"/>
    <property type="match status" value="1"/>
</dbReference>
<dbReference type="Gene3D" id="3.80.10.10">
    <property type="entry name" value="Ribonuclease Inhibitor"/>
    <property type="match status" value="1"/>
</dbReference>
<dbReference type="Proteomes" id="UP000565441">
    <property type="component" value="Unassembled WGS sequence"/>
</dbReference>
<dbReference type="InterPro" id="IPR032675">
    <property type="entry name" value="LRR_dom_sf"/>
</dbReference>
<protein>
    <recommendedName>
        <fullName evidence="1">SigF-like NTF2-like domain-containing protein</fullName>
    </recommendedName>
</protein>
<evidence type="ECO:0000313" key="3">
    <source>
        <dbReference type="Proteomes" id="UP000565441"/>
    </source>
</evidence>
<comment type="caution">
    <text evidence="2">The sequence shown here is derived from an EMBL/GenBank/DDBJ whole genome shotgun (WGS) entry which is preliminary data.</text>
</comment>
<gene>
    <name evidence="2" type="ORF">D9615_008690</name>
</gene>
<feature type="domain" description="SigF-like NTF2-like" evidence="1">
    <location>
        <begin position="483"/>
        <end position="542"/>
    </location>
</feature>
<evidence type="ECO:0000313" key="2">
    <source>
        <dbReference type="EMBL" id="KAF5376447.1"/>
    </source>
</evidence>
<dbReference type="PANTHER" id="PTHR35393:SF1">
    <property type="entry name" value="SNOAL-LIKE DOMAIN-CONTAINING PROTEIN"/>
    <property type="match status" value="1"/>
</dbReference>
<dbReference type="EMBL" id="JAACJP010000028">
    <property type="protein sequence ID" value="KAF5376447.1"/>
    <property type="molecule type" value="Genomic_DNA"/>
</dbReference>
<name>A0A8H5M0M0_9AGAR</name>
<dbReference type="OrthoDB" id="2747524at2759"/>
<proteinExistence type="predicted"/>
<dbReference type="AlphaFoldDB" id="A0A8H5M0M0"/>
<reference evidence="2 3" key="1">
    <citation type="journal article" date="2020" name="ISME J.">
        <title>Uncovering the hidden diversity of litter-decomposition mechanisms in mushroom-forming fungi.</title>
        <authorList>
            <person name="Floudas D."/>
            <person name="Bentzer J."/>
            <person name="Ahren D."/>
            <person name="Johansson T."/>
            <person name="Persson P."/>
            <person name="Tunlid A."/>
        </authorList>
    </citation>
    <scope>NUCLEOTIDE SEQUENCE [LARGE SCALE GENOMIC DNA]</scope>
    <source>
        <strain evidence="2 3">CBS 661.87</strain>
    </source>
</reference>
<dbReference type="SUPFAM" id="SSF52047">
    <property type="entry name" value="RNI-like"/>
    <property type="match status" value="1"/>
</dbReference>
<accession>A0A8H5M0M0</accession>
<keyword evidence="3" id="KW-1185">Reference proteome</keyword>
<evidence type="ECO:0000259" key="1">
    <source>
        <dbReference type="Pfam" id="PF24840"/>
    </source>
</evidence>